<evidence type="ECO:0000313" key="1">
    <source>
        <dbReference type="EMBL" id="MPM34440.1"/>
    </source>
</evidence>
<dbReference type="InterPro" id="IPR012337">
    <property type="entry name" value="RNaseH-like_sf"/>
</dbReference>
<dbReference type="AlphaFoldDB" id="A0A644Z0N3"/>
<name>A0A644Z0N3_9ZZZZ</name>
<dbReference type="EMBL" id="VSSQ01006974">
    <property type="protein sequence ID" value="MPM34440.1"/>
    <property type="molecule type" value="Genomic_DNA"/>
</dbReference>
<accession>A0A644Z0N3</accession>
<dbReference type="SUPFAM" id="SSF53098">
    <property type="entry name" value="Ribonuclease H-like"/>
    <property type="match status" value="1"/>
</dbReference>
<proteinExistence type="predicted"/>
<dbReference type="InterPro" id="IPR036397">
    <property type="entry name" value="RNaseH_sf"/>
</dbReference>
<dbReference type="Gene3D" id="3.30.420.10">
    <property type="entry name" value="Ribonuclease H-like superfamily/Ribonuclease H"/>
    <property type="match status" value="1"/>
</dbReference>
<comment type="caution">
    <text evidence="1">The sequence shown here is derived from an EMBL/GenBank/DDBJ whole genome shotgun (WGS) entry which is preliminary data.</text>
</comment>
<dbReference type="GO" id="GO:0003676">
    <property type="term" value="F:nucleic acid binding"/>
    <property type="evidence" value="ECO:0007669"/>
    <property type="project" value="InterPro"/>
</dbReference>
<gene>
    <name evidence="1" type="ORF">SDC9_81023</name>
</gene>
<sequence length="135" mass="15259">MKYRLYVNGKCKNYRSFQSNIGIGGVILNDYGDETSFSRNVGTGTCCEAQIYAILHGIDIISKSKDAESVTVYISNLMLVDYLNEKHVDISASTEILVDKLKIFIKSLKLNVNFEYFDVSEYSYVRSLAEDAIEL</sequence>
<protein>
    <submittedName>
        <fullName evidence="1">Uncharacterized protein</fullName>
    </submittedName>
</protein>
<reference evidence="1" key="1">
    <citation type="submission" date="2019-08" db="EMBL/GenBank/DDBJ databases">
        <authorList>
            <person name="Kucharzyk K."/>
            <person name="Murdoch R.W."/>
            <person name="Higgins S."/>
            <person name="Loffler F."/>
        </authorList>
    </citation>
    <scope>NUCLEOTIDE SEQUENCE</scope>
</reference>
<organism evidence="1">
    <name type="scientific">bioreactor metagenome</name>
    <dbReference type="NCBI Taxonomy" id="1076179"/>
    <lineage>
        <taxon>unclassified sequences</taxon>
        <taxon>metagenomes</taxon>
        <taxon>ecological metagenomes</taxon>
    </lineage>
</organism>